<proteinExistence type="predicted"/>
<dbReference type="RefSeq" id="WP_338291462.1">
    <property type="nucleotide sequence ID" value="NZ_AP027272.1"/>
</dbReference>
<dbReference type="AlphaFoldDB" id="A0AA48HN10"/>
<protein>
    <submittedName>
        <fullName evidence="1">Uncharacterized protein</fullName>
    </submittedName>
</protein>
<dbReference type="KEGG" id="pmaw:MACH26_10080"/>
<organism evidence="1 2">
    <name type="scientific">Planctobacterium marinum</name>
    <dbReference type="NCBI Taxonomy" id="1631968"/>
    <lineage>
        <taxon>Bacteria</taxon>
        <taxon>Pseudomonadati</taxon>
        <taxon>Pseudomonadota</taxon>
        <taxon>Gammaproteobacteria</taxon>
        <taxon>Alteromonadales</taxon>
        <taxon>Alteromonadaceae</taxon>
        <taxon>Planctobacterium</taxon>
    </lineage>
</organism>
<dbReference type="Proteomes" id="UP001333710">
    <property type="component" value="Chromosome"/>
</dbReference>
<reference evidence="1" key="1">
    <citation type="submission" date="2023-01" db="EMBL/GenBank/DDBJ databases">
        <title>Complete genome sequence of Planctobacterium marinum strain Dej080120_11.</title>
        <authorList>
            <person name="Ueki S."/>
            <person name="Maruyama F."/>
        </authorList>
    </citation>
    <scope>NUCLEOTIDE SEQUENCE</scope>
    <source>
        <strain evidence="1">Dej080120_11</strain>
    </source>
</reference>
<evidence type="ECO:0000313" key="1">
    <source>
        <dbReference type="EMBL" id="BDX05487.1"/>
    </source>
</evidence>
<sequence>MSESQLPSCISHLTDSLQVVQFYCRNIPIQVPKFAVYAVLDNPVFDKIVYRENRKVGMIKLGRYLVPVIDPLHGRLEERPNHIVVISQSKGNKFGLFGYPADEVKDNLLLPFYHRSVRKIVKDFV</sequence>
<dbReference type="EMBL" id="AP027272">
    <property type="protein sequence ID" value="BDX05487.1"/>
    <property type="molecule type" value="Genomic_DNA"/>
</dbReference>
<accession>A0AA48HN10</accession>
<name>A0AA48HN10_9ALTE</name>
<evidence type="ECO:0000313" key="2">
    <source>
        <dbReference type="Proteomes" id="UP001333710"/>
    </source>
</evidence>
<gene>
    <name evidence="1" type="ORF">MACH26_10080</name>
</gene>
<keyword evidence="2" id="KW-1185">Reference proteome</keyword>